<feature type="region of interest" description="Disordered" evidence="2">
    <location>
        <begin position="467"/>
        <end position="496"/>
    </location>
</feature>
<proteinExistence type="predicted"/>
<dbReference type="Gene3D" id="3.40.50.11210">
    <property type="entry name" value="Rap/Ran-GAP"/>
    <property type="match status" value="1"/>
</dbReference>
<organism evidence="4 5">
    <name type="scientific">Diploscapter pachys</name>
    <dbReference type="NCBI Taxonomy" id="2018661"/>
    <lineage>
        <taxon>Eukaryota</taxon>
        <taxon>Metazoa</taxon>
        <taxon>Ecdysozoa</taxon>
        <taxon>Nematoda</taxon>
        <taxon>Chromadorea</taxon>
        <taxon>Rhabditida</taxon>
        <taxon>Rhabditina</taxon>
        <taxon>Rhabditomorpha</taxon>
        <taxon>Rhabditoidea</taxon>
        <taxon>Rhabditidae</taxon>
        <taxon>Diploscapter</taxon>
    </lineage>
</organism>
<feature type="compositionally biased region" description="Low complexity" evidence="2">
    <location>
        <begin position="467"/>
        <end position="491"/>
    </location>
</feature>
<dbReference type="GO" id="GO:0051056">
    <property type="term" value="P:regulation of small GTPase mediated signal transduction"/>
    <property type="evidence" value="ECO:0007669"/>
    <property type="project" value="InterPro"/>
</dbReference>
<dbReference type="OrthoDB" id="10009983at2759"/>
<feature type="region of interest" description="Disordered" evidence="2">
    <location>
        <begin position="532"/>
        <end position="646"/>
    </location>
</feature>
<feature type="region of interest" description="Disordered" evidence="2">
    <location>
        <begin position="918"/>
        <end position="938"/>
    </location>
</feature>
<evidence type="ECO:0000256" key="1">
    <source>
        <dbReference type="ARBA" id="ARBA00022468"/>
    </source>
</evidence>
<dbReference type="InterPro" id="IPR035974">
    <property type="entry name" value="Rap/Ran-GAP_sf"/>
</dbReference>
<feature type="compositionally biased region" description="Polar residues" evidence="2">
    <location>
        <begin position="544"/>
        <end position="559"/>
    </location>
</feature>
<evidence type="ECO:0000256" key="2">
    <source>
        <dbReference type="SAM" id="MobiDB-lite"/>
    </source>
</evidence>
<dbReference type="Proteomes" id="UP000218231">
    <property type="component" value="Unassembled WGS sequence"/>
</dbReference>
<feature type="region of interest" description="Disordered" evidence="2">
    <location>
        <begin position="44"/>
        <end position="82"/>
    </location>
</feature>
<evidence type="ECO:0000313" key="5">
    <source>
        <dbReference type="Proteomes" id="UP000218231"/>
    </source>
</evidence>
<feature type="compositionally biased region" description="Low complexity" evidence="2">
    <location>
        <begin position="44"/>
        <end position="73"/>
    </location>
</feature>
<accession>A0A2A2LHQ8</accession>
<dbReference type="InterPro" id="IPR039930">
    <property type="entry name" value="RALGAPB"/>
</dbReference>
<gene>
    <name evidence="4" type="ORF">WR25_21831</name>
</gene>
<feature type="compositionally biased region" description="Low complexity" evidence="2">
    <location>
        <begin position="922"/>
        <end position="933"/>
    </location>
</feature>
<evidence type="ECO:0000259" key="3">
    <source>
        <dbReference type="PROSITE" id="PS50085"/>
    </source>
</evidence>
<dbReference type="STRING" id="2018661.A0A2A2LHQ8"/>
<dbReference type="PANTHER" id="PTHR21344:SF1">
    <property type="entry name" value="RAL GTPASE-ACTIVATING PROTEIN SUBUNIT BETA"/>
    <property type="match status" value="1"/>
</dbReference>
<dbReference type="GO" id="GO:0005096">
    <property type="term" value="F:GTPase activator activity"/>
    <property type="evidence" value="ECO:0007669"/>
    <property type="project" value="UniProtKB-KW"/>
</dbReference>
<dbReference type="EMBL" id="LIAE01006737">
    <property type="protein sequence ID" value="PAV85763.1"/>
    <property type="molecule type" value="Genomic_DNA"/>
</dbReference>
<evidence type="ECO:0000313" key="4">
    <source>
        <dbReference type="EMBL" id="PAV85763.1"/>
    </source>
</evidence>
<keyword evidence="1" id="KW-0343">GTPase activation</keyword>
<dbReference type="SUPFAM" id="SSF111347">
    <property type="entry name" value="Rap/Ran-GAP"/>
    <property type="match status" value="1"/>
</dbReference>
<name>A0A2A2LHQ8_9BILA</name>
<keyword evidence="5" id="KW-1185">Reference proteome</keyword>
<sequence length="1040" mass="112158">MPHLALQSADMYVISGLSLASVDLDDCPEAMMISPMSGSQAASGNAAANSMASTGPKRSSIGSSSSSMAGDSTSLEHLSSGPALSPTTCDGISAGRAAALSALLRIVCSKSSNEKLSSQQLSAFYATLYQALIEKNRVVLCALFFYGRNLFRLGLPEFNDSSNLKSSASTYLHLRARIYKTLVFSLRNETDPINLHITLAMCTVLMEESCSFDLGLNDEQTKEMIQIVSASNGSAAPEKGLCVSFVRGFVSAVCDRLARAEWTGDHSVSLAAIDLLNALARVHPTVLFNNKDVSTGSLIVASLCRFIETQLMKPPPMHSKDLHSTVVAAYVSITVWLNAAPILAECEGVLQTVAEAVQLGVTGSKKPDVNTDGTKAASKRVYEAAEYLMYSLFCLVGRPLSYLNDEKRLQHKFGSNLIDSSKFVHFLVNGDTLLSLHEASHILPLTNVGVACLRPYPAGYHPDSPHLSSAMSMTSSIPPSTPQSTTSGRPSVVTNDDTVSTRTQSLAGISVAPSAVSECTLPSLLSSHSAQSSNLASVQEKNRTSPSTLTSSNTESTPVGSIISGLPKVQSPSSPSSSSATATGSANLTPSNTATLEPSGSGLSQTSQNTANSPVSSTASNASGRPASGKPPPPPTPSLGKNFVIPPDFHKQSCRLDSIIRDMTDLRPTEMTNRILRELDEGKVETDSVWRRLSKEERGVTPPEPVKTCDSIRIFLYDFGLLDESNYGTSLKYLDSSNSDQFYADLHDAVDCAPSRSIQTAHIFYVKEGQRSPIDILDNALNIQNTSADFCSFLNGLGEGITIGVHDTWTGHWSTAFSNERRPLPDPDPVDHYLLDGVTHALWHSDGDTEVAFLVPTERSMRIFKQQISHQAISARRGNAPPSRRSSELRLLLVWLEKPEDMAHFPIDELLCTCDDGGDKQSSAGNSSSMSNSREPPRPAHLALFLSLIEPGLVQIRTSGSPNRFGEALPLIDGVVVSQYCLSSFIRLTLLNISRRNVAEIENFHFNHTKRKIVLNEFANKYKSALPYEQFIATKLLVKR</sequence>
<protein>
    <recommendedName>
        <fullName evidence="3">Rap-GAP domain-containing protein</fullName>
    </recommendedName>
</protein>
<dbReference type="InterPro" id="IPR000331">
    <property type="entry name" value="Rap/Ran_GAP_dom"/>
</dbReference>
<dbReference type="AlphaFoldDB" id="A0A2A2LHQ8"/>
<reference evidence="4 5" key="1">
    <citation type="journal article" date="2017" name="Curr. Biol.">
        <title>Genome architecture and evolution of a unichromosomal asexual nematode.</title>
        <authorList>
            <person name="Fradin H."/>
            <person name="Zegar C."/>
            <person name="Gutwein M."/>
            <person name="Lucas J."/>
            <person name="Kovtun M."/>
            <person name="Corcoran D."/>
            <person name="Baugh L.R."/>
            <person name="Kiontke K."/>
            <person name="Gunsalus K."/>
            <person name="Fitch D.H."/>
            <person name="Piano F."/>
        </authorList>
    </citation>
    <scope>NUCLEOTIDE SEQUENCE [LARGE SCALE GENOMIC DNA]</scope>
    <source>
        <strain evidence="4">PF1309</strain>
    </source>
</reference>
<dbReference type="PANTHER" id="PTHR21344">
    <property type="entry name" value="RAL GTPASE-ACTIVATING PROTEIN SUBUNIT BETA"/>
    <property type="match status" value="1"/>
</dbReference>
<dbReference type="PROSITE" id="PS50085">
    <property type="entry name" value="RAPGAP"/>
    <property type="match status" value="1"/>
</dbReference>
<feature type="domain" description="Rap-GAP" evidence="3">
    <location>
        <begin position="747"/>
        <end position="1018"/>
    </location>
</feature>
<comment type="caution">
    <text evidence="4">The sequence shown here is derived from an EMBL/GenBank/DDBJ whole genome shotgun (WGS) entry which is preliminary data.</text>
</comment>
<feature type="compositionally biased region" description="Polar residues" evidence="2">
    <location>
        <begin position="580"/>
        <end position="623"/>
    </location>
</feature>